<name>A0A0L0CAZ2_LUCCU</name>
<dbReference type="PANTHER" id="PTHR20898:SF0">
    <property type="entry name" value="DAEDALUS ON 3-RELATED"/>
    <property type="match status" value="1"/>
</dbReference>
<dbReference type="EMBL" id="JRES01000668">
    <property type="protein sequence ID" value="KNC29402.1"/>
    <property type="molecule type" value="Genomic_DNA"/>
</dbReference>
<dbReference type="PANTHER" id="PTHR20898">
    <property type="entry name" value="DAEDALUS ON 3-RELATED-RELATED"/>
    <property type="match status" value="1"/>
</dbReference>
<dbReference type="OrthoDB" id="8040949at2759"/>
<accession>A0A0L0CAZ2</accession>
<dbReference type="OMA" id="NDIKGHY"/>
<gene>
    <name evidence="1" type="ORF">FF38_06595</name>
</gene>
<reference evidence="1 2" key="1">
    <citation type="journal article" date="2015" name="Nat. Commun.">
        <title>Lucilia cuprina genome unlocks parasitic fly biology to underpin future interventions.</title>
        <authorList>
            <person name="Anstead C.A."/>
            <person name="Korhonen P.K."/>
            <person name="Young N.D."/>
            <person name="Hall R.S."/>
            <person name="Jex A.R."/>
            <person name="Murali S.C."/>
            <person name="Hughes D.S."/>
            <person name="Lee S.F."/>
            <person name="Perry T."/>
            <person name="Stroehlein A.J."/>
            <person name="Ansell B.R."/>
            <person name="Breugelmans B."/>
            <person name="Hofmann A."/>
            <person name="Qu J."/>
            <person name="Dugan S."/>
            <person name="Lee S.L."/>
            <person name="Chao H."/>
            <person name="Dinh H."/>
            <person name="Han Y."/>
            <person name="Doddapaneni H.V."/>
            <person name="Worley K.C."/>
            <person name="Muzny D.M."/>
            <person name="Ioannidis P."/>
            <person name="Waterhouse R.M."/>
            <person name="Zdobnov E.M."/>
            <person name="James P.J."/>
            <person name="Bagnall N.H."/>
            <person name="Kotze A.C."/>
            <person name="Gibbs R.A."/>
            <person name="Richards S."/>
            <person name="Batterham P."/>
            <person name="Gasser R.B."/>
        </authorList>
    </citation>
    <scope>NUCLEOTIDE SEQUENCE [LARGE SCALE GENOMIC DNA]</scope>
    <source>
        <strain evidence="1 2">LS</strain>
        <tissue evidence="1">Full body</tissue>
    </source>
</reference>
<keyword evidence="2" id="KW-1185">Reference proteome</keyword>
<organism evidence="1 2">
    <name type="scientific">Lucilia cuprina</name>
    <name type="common">Green bottle fly</name>
    <name type="synonym">Australian sheep blowfly</name>
    <dbReference type="NCBI Taxonomy" id="7375"/>
    <lineage>
        <taxon>Eukaryota</taxon>
        <taxon>Metazoa</taxon>
        <taxon>Ecdysozoa</taxon>
        <taxon>Arthropoda</taxon>
        <taxon>Hexapoda</taxon>
        <taxon>Insecta</taxon>
        <taxon>Pterygota</taxon>
        <taxon>Neoptera</taxon>
        <taxon>Endopterygota</taxon>
        <taxon>Diptera</taxon>
        <taxon>Brachycera</taxon>
        <taxon>Muscomorpha</taxon>
        <taxon>Oestroidea</taxon>
        <taxon>Calliphoridae</taxon>
        <taxon>Luciliinae</taxon>
        <taxon>Lucilia</taxon>
    </lineage>
</organism>
<dbReference type="Proteomes" id="UP000037069">
    <property type="component" value="Unassembled WGS sequence"/>
</dbReference>
<comment type="caution">
    <text evidence="1">The sequence shown here is derived from an EMBL/GenBank/DDBJ whole genome shotgun (WGS) entry which is preliminary data.</text>
</comment>
<dbReference type="AlphaFoldDB" id="A0A0L0CAZ2"/>
<dbReference type="SMART" id="SM00697">
    <property type="entry name" value="DM8"/>
    <property type="match status" value="1"/>
</dbReference>
<protein>
    <submittedName>
        <fullName evidence="1">Uncharacterized protein</fullName>
    </submittedName>
</protein>
<evidence type="ECO:0000313" key="2">
    <source>
        <dbReference type="Proteomes" id="UP000037069"/>
    </source>
</evidence>
<proteinExistence type="predicted"/>
<sequence>MLRPKSLRRTEGVSHINAYFEGLDCTKYDKDYLEKVECWLATDVRGQKMMNAVFVLKKDALTLINRYQFLIQLKNNNNSYISMDVDICKALGTSFTNPVTRMVSEEIHRISNYPYGCPLKKGKRYAINNFSINSRLIPTFTPALKWISNSEFYVGQKHILRFDAFGRVEHMKMKSNKKS</sequence>
<evidence type="ECO:0000313" key="1">
    <source>
        <dbReference type="EMBL" id="KNC29402.1"/>
    </source>
</evidence>
<dbReference type="Pfam" id="PF06477">
    <property type="entry name" value="DUF1091"/>
    <property type="match status" value="1"/>
</dbReference>
<dbReference type="InterPro" id="IPR010512">
    <property type="entry name" value="DUF1091"/>
</dbReference>